<accession>A0A0A9FVL9</accession>
<dbReference type="EMBL" id="GBRH01182617">
    <property type="protein sequence ID" value="JAE15279.1"/>
    <property type="molecule type" value="Transcribed_RNA"/>
</dbReference>
<reference evidence="1" key="1">
    <citation type="submission" date="2014-09" db="EMBL/GenBank/DDBJ databases">
        <authorList>
            <person name="Magalhaes I.L.F."/>
            <person name="Oliveira U."/>
            <person name="Santos F.R."/>
            <person name="Vidigal T.H.D.A."/>
            <person name="Brescovit A.D."/>
            <person name="Santos A.J."/>
        </authorList>
    </citation>
    <scope>NUCLEOTIDE SEQUENCE</scope>
    <source>
        <tissue evidence="1">Shoot tissue taken approximately 20 cm above the soil surface</tissue>
    </source>
</reference>
<dbReference type="AlphaFoldDB" id="A0A0A9FVL9"/>
<name>A0A0A9FVL9_ARUDO</name>
<reference evidence="1" key="2">
    <citation type="journal article" date="2015" name="Data Brief">
        <title>Shoot transcriptome of the giant reed, Arundo donax.</title>
        <authorList>
            <person name="Barrero R.A."/>
            <person name="Guerrero F.D."/>
            <person name="Moolhuijzen P."/>
            <person name="Goolsby J.A."/>
            <person name="Tidwell J."/>
            <person name="Bellgard S.E."/>
            <person name="Bellgard M.I."/>
        </authorList>
    </citation>
    <scope>NUCLEOTIDE SEQUENCE</scope>
    <source>
        <tissue evidence="1">Shoot tissue taken approximately 20 cm above the soil surface</tissue>
    </source>
</reference>
<proteinExistence type="predicted"/>
<evidence type="ECO:0000313" key="1">
    <source>
        <dbReference type="EMBL" id="JAE15279.1"/>
    </source>
</evidence>
<protein>
    <submittedName>
        <fullName evidence="1">Uncharacterized protein</fullName>
    </submittedName>
</protein>
<organism evidence="1">
    <name type="scientific">Arundo donax</name>
    <name type="common">Giant reed</name>
    <name type="synonym">Donax arundinaceus</name>
    <dbReference type="NCBI Taxonomy" id="35708"/>
    <lineage>
        <taxon>Eukaryota</taxon>
        <taxon>Viridiplantae</taxon>
        <taxon>Streptophyta</taxon>
        <taxon>Embryophyta</taxon>
        <taxon>Tracheophyta</taxon>
        <taxon>Spermatophyta</taxon>
        <taxon>Magnoliopsida</taxon>
        <taxon>Liliopsida</taxon>
        <taxon>Poales</taxon>
        <taxon>Poaceae</taxon>
        <taxon>PACMAD clade</taxon>
        <taxon>Arundinoideae</taxon>
        <taxon>Arundineae</taxon>
        <taxon>Arundo</taxon>
    </lineage>
</organism>
<sequence>MCAMGSYGTGARKCSLKQPGWRLNLLVMNP</sequence>